<dbReference type="Gene3D" id="3.40.50.1000">
    <property type="entry name" value="HAD superfamily/HAD-like"/>
    <property type="match status" value="1"/>
</dbReference>
<reference evidence="1 2" key="1">
    <citation type="submission" date="2023-10" db="EMBL/GenBank/DDBJ databases">
        <title>Virgibacillus halophilus 5B73C genome.</title>
        <authorList>
            <person name="Miliotis G."/>
            <person name="Sengupta P."/>
            <person name="Hameed A."/>
            <person name="Chuvochina M."/>
            <person name="Mcdonagh F."/>
            <person name="Simpson A.C."/>
            <person name="Singh N.K."/>
            <person name="Rekha P.D."/>
            <person name="Raman K."/>
            <person name="Hugenholtz P."/>
            <person name="Venkateswaran K."/>
        </authorList>
    </citation>
    <scope>NUCLEOTIDE SEQUENCE [LARGE SCALE GENOMIC DNA]</scope>
    <source>
        <strain evidence="1 2">5B73C</strain>
    </source>
</reference>
<dbReference type="Proteomes" id="UP001281447">
    <property type="component" value="Unassembled WGS sequence"/>
</dbReference>
<proteinExistence type="predicted"/>
<dbReference type="InterPro" id="IPR023214">
    <property type="entry name" value="HAD_sf"/>
</dbReference>
<accession>A0ABU5CC66</accession>
<name>A0ABU5CC66_9BACI</name>
<gene>
    <name evidence="1" type="ORF">RWE15_24880</name>
</gene>
<evidence type="ECO:0000313" key="2">
    <source>
        <dbReference type="Proteomes" id="UP001281447"/>
    </source>
</evidence>
<sequence length="108" mass="11963">MIEAVFVDRDGTIGGGKGVLYPDEFRLFSYVKQTIQRIKEAGITVCSFTNQPGISKRGSEKKNSIMKNYAGLALIKSISAPIRTKKDASAVNRVQVCYCKLLKKTIFL</sequence>
<dbReference type="SUPFAM" id="SSF56784">
    <property type="entry name" value="HAD-like"/>
    <property type="match status" value="1"/>
</dbReference>
<dbReference type="EMBL" id="JAWDIP010000004">
    <property type="protein sequence ID" value="MDY0396932.1"/>
    <property type="molecule type" value="Genomic_DNA"/>
</dbReference>
<keyword evidence="2" id="KW-1185">Reference proteome</keyword>
<evidence type="ECO:0000313" key="1">
    <source>
        <dbReference type="EMBL" id="MDY0396932.1"/>
    </source>
</evidence>
<comment type="caution">
    <text evidence="1">The sequence shown here is derived from an EMBL/GenBank/DDBJ whole genome shotgun (WGS) entry which is preliminary data.</text>
</comment>
<protein>
    <recommendedName>
        <fullName evidence="3">D,D-heptose 1,7-bisphosphate phosphatase</fullName>
    </recommendedName>
</protein>
<evidence type="ECO:0008006" key="3">
    <source>
        <dbReference type="Google" id="ProtNLM"/>
    </source>
</evidence>
<dbReference type="InterPro" id="IPR036412">
    <property type="entry name" value="HAD-like_sf"/>
</dbReference>
<organism evidence="1 2">
    <name type="scientific">Tigheibacillus halophilus</name>
    <dbReference type="NCBI Taxonomy" id="361280"/>
    <lineage>
        <taxon>Bacteria</taxon>
        <taxon>Bacillati</taxon>
        <taxon>Bacillota</taxon>
        <taxon>Bacilli</taxon>
        <taxon>Bacillales</taxon>
        <taxon>Bacillaceae</taxon>
        <taxon>Tigheibacillus</taxon>
    </lineage>
</organism>